<feature type="region of interest" description="Disordered" evidence="1">
    <location>
        <begin position="24"/>
        <end position="54"/>
    </location>
</feature>
<accession>A0A8T0I5G4</accession>
<proteinExistence type="predicted"/>
<keyword evidence="3" id="KW-1185">Reference proteome</keyword>
<organism evidence="2 3">
    <name type="scientific">Ceratodon purpureus</name>
    <name type="common">Fire moss</name>
    <name type="synonym">Dicranum purpureum</name>
    <dbReference type="NCBI Taxonomy" id="3225"/>
    <lineage>
        <taxon>Eukaryota</taxon>
        <taxon>Viridiplantae</taxon>
        <taxon>Streptophyta</taxon>
        <taxon>Embryophyta</taxon>
        <taxon>Bryophyta</taxon>
        <taxon>Bryophytina</taxon>
        <taxon>Bryopsida</taxon>
        <taxon>Dicranidae</taxon>
        <taxon>Pseudoditrichales</taxon>
        <taxon>Ditrichaceae</taxon>
        <taxon>Ceratodon</taxon>
    </lineage>
</organism>
<dbReference type="AlphaFoldDB" id="A0A8T0I5G4"/>
<name>A0A8T0I5G4_CERPU</name>
<evidence type="ECO:0000313" key="3">
    <source>
        <dbReference type="Proteomes" id="UP000822688"/>
    </source>
</evidence>
<gene>
    <name evidence="2" type="ORF">KC19_5G182000</name>
</gene>
<sequence>MRASANPIPSSLSQTLILLLSTPTIPAPSTRTGNPHLSTSQPVTPLNNPNSSTP</sequence>
<evidence type="ECO:0000256" key="1">
    <source>
        <dbReference type="SAM" id="MobiDB-lite"/>
    </source>
</evidence>
<comment type="caution">
    <text evidence="2">The sequence shown here is derived from an EMBL/GenBank/DDBJ whole genome shotgun (WGS) entry which is preliminary data.</text>
</comment>
<feature type="compositionally biased region" description="Polar residues" evidence="1">
    <location>
        <begin position="31"/>
        <end position="54"/>
    </location>
</feature>
<protein>
    <submittedName>
        <fullName evidence="2">Uncharacterized protein</fullName>
    </submittedName>
</protein>
<dbReference type="EMBL" id="CM026425">
    <property type="protein sequence ID" value="KAG0577788.1"/>
    <property type="molecule type" value="Genomic_DNA"/>
</dbReference>
<evidence type="ECO:0000313" key="2">
    <source>
        <dbReference type="EMBL" id="KAG0577788.1"/>
    </source>
</evidence>
<reference evidence="2" key="1">
    <citation type="submission" date="2020-06" db="EMBL/GenBank/DDBJ databases">
        <title>WGS assembly of Ceratodon purpureus strain R40.</title>
        <authorList>
            <person name="Carey S.B."/>
            <person name="Jenkins J."/>
            <person name="Shu S."/>
            <person name="Lovell J.T."/>
            <person name="Sreedasyam A."/>
            <person name="Maumus F."/>
            <person name="Tiley G.P."/>
            <person name="Fernandez-Pozo N."/>
            <person name="Barry K."/>
            <person name="Chen C."/>
            <person name="Wang M."/>
            <person name="Lipzen A."/>
            <person name="Daum C."/>
            <person name="Saski C.A."/>
            <person name="Payton A.C."/>
            <person name="Mcbreen J.C."/>
            <person name="Conrad R.E."/>
            <person name="Kollar L.M."/>
            <person name="Olsson S."/>
            <person name="Huttunen S."/>
            <person name="Landis J.B."/>
            <person name="Wickett N.J."/>
            <person name="Johnson M.G."/>
            <person name="Rensing S.A."/>
            <person name="Grimwood J."/>
            <person name="Schmutz J."/>
            <person name="Mcdaniel S.F."/>
        </authorList>
    </citation>
    <scope>NUCLEOTIDE SEQUENCE</scope>
    <source>
        <strain evidence="2">R40</strain>
    </source>
</reference>
<dbReference type="Proteomes" id="UP000822688">
    <property type="component" value="Chromosome 5"/>
</dbReference>